<dbReference type="NCBIfam" id="TIGR04040">
    <property type="entry name" value="glycyl_YjjI"/>
    <property type="match status" value="1"/>
</dbReference>
<dbReference type="GO" id="GO:0046872">
    <property type="term" value="F:metal ion binding"/>
    <property type="evidence" value="ECO:0007669"/>
    <property type="project" value="UniProtKB-KW"/>
</dbReference>
<dbReference type="PROSITE" id="PS01087">
    <property type="entry name" value="RADICAL_ACTIVATING"/>
    <property type="match status" value="1"/>
</dbReference>
<keyword evidence="8" id="KW-0411">Iron-sulfur</keyword>
<evidence type="ECO:0000256" key="6">
    <source>
        <dbReference type="ARBA" id="ARBA00023002"/>
    </source>
</evidence>
<keyword evidence="13" id="KW-1185">Reference proteome</keyword>
<proteinExistence type="inferred from homology"/>
<evidence type="ECO:0000256" key="1">
    <source>
        <dbReference type="ARBA" id="ARBA00001966"/>
    </source>
</evidence>
<dbReference type="InterPro" id="IPR001989">
    <property type="entry name" value="Radical_activat_CS"/>
</dbReference>
<evidence type="ECO:0000256" key="3">
    <source>
        <dbReference type="ARBA" id="ARBA00022485"/>
    </source>
</evidence>
<feature type="domain" description="4Fe-4S ferredoxin-type" evidence="10">
    <location>
        <begin position="527"/>
        <end position="556"/>
    </location>
</feature>
<dbReference type="Gene3D" id="3.20.20.70">
    <property type="entry name" value="Aldolase class I"/>
    <property type="match status" value="1"/>
</dbReference>
<dbReference type="PANTHER" id="PTHR30352">
    <property type="entry name" value="PYRUVATE FORMATE-LYASE-ACTIVATING ENZYME"/>
    <property type="match status" value="1"/>
</dbReference>
<protein>
    <submittedName>
        <fullName evidence="12">Fer4 12 and DUF3029 and Radical SAM domain contai ning protein</fullName>
    </submittedName>
</protein>
<evidence type="ECO:0000256" key="2">
    <source>
        <dbReference type="ARBA" id="ARBA00009777"/>
    </source>
</evidence>
<evidence type="ECO:0000256" key="9">
    <source>
        <dbReference type="SAM" id="MobiDB-lite"/>
    </source>
</evidence>
<feature type="compositionally biased region" description="Low complexity" evidence="9">
    <location>
        <begin position="781"/>
        <end position="802"/>
    </location>
</feature>
<dbReference type="NCBIfam" id="TIGR04041">
    <property type="entry name" value="activase_YjjW"/>
    <property type="match status" value="1"/>
</dbReference>
<dbReference type="SFLD" id="SFLDG01066">
    <property type="entry name" value="organic_radical-activating_enz"/>
    <property type="match status" value="1"/>
</dbReference>
<keyword evidence="5" id="KW-0479">Metal-binding</keyword>
<dbReference type="Gene3D" id="3.30.70.20">
    <property type="match status" value="1"/>
</dbReference>
<dbReference type="InterPro" id="IPR034457">
    <property type="entry name" value="Organic_radical-activating"/>
</dbReference>
<dbReference type="PROSITE" id="PS00198">
    <property type="entry name" value="4FE4S_FER_1"/>
    <property type="match status" value="1"/>
</dbReference>
<dbReference type="Pfam" id="PF11230">
    <property type="entry name" value="YjjI-like"/>
    <property type="match status" value="1"/>
</dbReference>
<evidence type="ECO:0000313" key="12">
    <source>
        <dbReference type="EMBL" id="CDW58044.1"/>
    </source>
</evidence>
<dbReference type="SUPFAM" id="SSF51998">
    <property type="entry name" value="PFL-like glycyl radical enzymes"/>
    <property type="match status" value="1"/>
</dbReference>
<dbReference type="PROSITE" id="PS51379">
    <property type="entry name" value="4FE4S_FER_2"/>
    <property type="match status" value="2"/>
</dbReference>
<evidence type="ECO:0000259" key="10">
    <source>
        <dbReference type="PROSITE" id="PS51379"/>
    </source>
</evidence>
<evidence type="ECO:0000313" key="13">
    <source>
        <dbReference type="Proteomes" id="UP000030665"/>
    </source>
</evidence>
<feature type="region of interest" description="Disordered" evidence="9">
    <location>
        <begin position="771"/>
        <end position="854"/>
    </location>
</feature>
<feature type="compositionally biased region" description="Pro residues" evidence="9">
    <location>
        <begin position="815"/>
        <end position="826"/>
    </location>
</feature>
<dbReference type="OrthoDB" id="1856718at2759"/>
<evidence type="ECO:0000256" key="4">
    <source>
        <dbReference type="ARBA" id="ARBA00022691"/>
    </source>
</evidence>
<dbReference type="AlphaFoldDB" id="A0A077ZDX6"/>
<dbReference type="InterPro" id="IPR023912">
    <property type="entry name" value="YjjW_bact"/>
</dbReference>
<dbReference type="GO" id="GO:0051539">
    <property type="term" value="F:4 iron, 4 sulfur cluster binding"/>
    <property type="evidence" value="ECO:0007669"/>
    <property type="project" value="UniProtKB-KW"/>
</dbReference>
<dbReference type="SFLD" id="SFLDF00392">
    <property type="entry name" value="YjjI_activase"/>
    <property type="match status" value="1"/>
</dbReference>
<feature type="domain" description="4Fe-4S ferredoxin-type" evidence="10">
    <location>
        <begin position="557"/>
        <end position="585"/>
    </location>
</feature>
<keyword evidence="3" id="KW-0004">4Fe-4S</keyword>
<comment type="cofactor">
    <cofactor evidence="1">
        <name>[4Fe-4S] cluster</name>
        <dbReference type="ChEBI" id="CHEBI:49883"/>
    </cofactor>
</comment>
<gene>
    <name evidence="12" type="ORF">TTRE_0000634501</name>
</gene>
<dbReference type="PANTHER" id="PTHR30352:SF13">
    <property type="entry name" value="GLYCYL-RADICAL ENZYME ACTIVATING ENZYME YJJW-RELATED"/>
    <property type="match status" value="1"/>
</dbReference>
<feature type="domain" description="Radical SAM core" evidence="11">
    <location>
        <begin position="506"/>
        <end position="772"/>
    </location>
</feature>
<dbReference type="PROSITE" id="PS51918">
    <property type="entry name" value="RADICAL_SAM"/>
    <property type="match status" value="1"/>
</dbReference>
<dbReference type="InterPro" id="IPR007197">
    <property type="entry name" value="rSAM"/>
</dbReference>
<dbReference type="InterPro" id="IPR040074">
    <property type="entry name" value="BssD/PflA/YjjW"/>
</dbReference>
<sequence>MPTSHENALQQRCQQIVTSPVLSPEQKRHFLALEAENNLPYPQLPAEARRALDEGVICDMFEGHAPYKPRYVLPDYARFLANGSEWLELEGAKDLDDALSLLTILYHHVPSVTSMPVYLGQLDALLQPYVRILTQDEIDVRIKRFWRYLDRTLPDAFMHANIGPSDSPITRAILRADAELKQVSPNLTFIYDPEITPDDLLLEVAKNICECSKPHIANGPVHDKIFTKGGYGIVSCYNSLPLAGGGSTLVRLNLKAIAERSESLDDFFTRTLPHYCQQQIAIIDARCEFLYQQSHFFENSFLVKEGLINPERFVPMFGMYGLAEAVNLLCEKEGIAARYGKEAAANEVGYRISAQLAEFVANTPVKYGWQKRAMLHAQSGISSDIGTTPGARLPYGDEPDPITHLQTVAPHHAYYYSGISDILTLDETIKRNPQALVQLCLGAFKAGMREFTANVSGNDLVRVTGYMVRLSDLEKYRAEGSRTNTTWLGEEAARNTLSKIIPFSCVDGPGSRLALFLQGCNLRCKNCHNPWTMGRCNHCGECVPQCPHQALQIVDGKVVWNAAVCEQCDTCLKRCPQHATPMAQSMSVDEVLSHVRKAVLFIEGITVSGGEATTQLPFVVALFTAIKNDPQLRHLTCLVDSNGMLSETGWEKLLPVCDGAMLDLKAWGSECHQQLTGRDNQQIKRSICLLAERGKLAELRLLVIPGQVDYLQHIEELAAFIKGLGDVPVRLNAFHAHGVYGEAQSWASATPEDVEPPAVQTVQPVAGCQKIRGQHQHAANRSPADRSVSPVSVVRRVTTAASQIADRRRRDPDRSPPPPPPSPDAFPAPAVADQETHRYVFPTSPDATPMRHTAVDIFPLTPARGQNFPPLSPEQ</sequence>
<keyword evidence="4" id="KW-0949">S-adenosyl-L-methionine</keyword>
<dbReference type="Proteomes" id="UP000030665">
    <property type="component" value="Unassembled WGS sequence"/>
</dbReference>
<organism evidence="12 13">
    <name type="scientific">Trichuris trichiura</name>
    <name type="common">Whipworm</name>
    <name type="synonym">Trichocephalus trichiurus</name>
    <dbReference type="NCBI Taxonomy" id="36087"/>
    <lineage>
        <taxon>Eukaryota</taxon>
        <taxon>Metazoa</taxon>
        <taxon>Ecdysozoa</taxon>
        <taxon>Nematoda</taxon>
        <taxon>Enoplea</taxon>
        <taxon>Dorylaimia</taxon>
        <taxon>Trichinellida</taxon>
        <taxon>Trichuridae</taxon>
        <taxon>Trichuris</taxon>
    </lineage>
</organism>
<dbReference type="InterPro" id="IPR013785">
    <property type="entry name" value="Aldolase_TIM"/>
</dbReference>
<dbReference type="Pfam" id="PF04055">
    <property type="entry name" value="Radical_SAM"/>
    <property type="match status" value="1"/>
</dbReference>
<keyword evidence="6" id="KW-0560">Oxidoreductase</keyword>
<dbReference type="SUPFAM" id="SSF102114">
    <property type="entry name" value="Radical SAM enzymes"/>
    <property type="match status" value="1"/>
</dbReference>
<evidence type="ECO:0000256" key="8">
    <source>
        <dbReference type="ARBA" id="ARBA00023014"/>
    </source>
</evidence>
<comment type="similarity">
    <text evidence="2">Belongs to the organic radical-activating enzymes family.</text>
</comment>
<dbReference type="Pfam" id="PF00037">
    <property type="entry name" value="Fer4"/>
    <property type="match status" value="1"/>
</dbReference>
<feature type="compositionally biased region" description="Basic and acidic residues" evidence="9">
    <location>
        <begin position="805"/>
        <end position="814"/>
    </location>
</feature>
<dbReference type="Gene3D" id="3.20.70.20">
    <property type="match status" value="1"/>
</dbReference>
<dbReference type="SFLD" id="SFLDG01118">
    <property type="entry name" value="activating_enzymes__group_2"/>
    <property type="match status" value="1"/>
</dbReference>
<dbReference type="SUPFAM" id="SSF54862">
    <property type="entry name" value="4Fe-4S ferredoxins"/>
    <property type="match status" value="1"/>
</dbReference>
<dbReference type="InterPro" id="IPR016905">
    <property type="entry name" value="Glycyl_radical_YjjI-like"/>
</dbReference>
<name>A0A077ZDX6_TRITR</name>
<evidence type="ECO:0000256" key="7">
    <source>
        <dbReference type="ARBA" id="ARBA00023004"/>
    </source>
</evidence>
<reference evidence="12" key="1">
    <citation type="submission" date="2014-01" db="EMBL/GenBank/DDBJ databases">
        <authorList>
            <person name="Aslett M."/>
        </authorList>
    </citation>
    <scope>NUCLEOTIDE SEQUENCE</scope>
</reference>
<dbReference type="InterPro" id="IPR017900">
    <property type="entry name" value="4Fe4S_Fe_S_CS"/>
</dbReference>
<accession>A0A077ZDX6</accession>
<keyword evidence="7" id="KW-0408">Iron</keyword>
<reference evidence="12" key="2">
    <citation type="submission" date="2014-03" db="EMBL/GenBank/DDBJ databases">
        <title>The whipworm genome and dual-species transcriptomics of an intimate host-pathogen interaction.</title>
        <authorList>
            <person name="Foth B.J."/>
            <person name="Tsai I.J."/>
            <person name="Reid A.J."/>
            <person name="Bancroft A.J."/>
            <person name="Nichol S."/>
            <person name="Tracey A."/>
            <person name="Holroyd N."/>
            <person name="Cotton J.A."/>
            <person name="Stanley E.J."/>
            <person name="Zarowiecki M."/>
            <person name="Liu J.Z."/>
            <person name="Huckvale T."/>
            <person name="Cooper P.J."/>
            <person name="Grencis R.K."/>
            <person name="Berriman M."/>
        </authorList>
    </citation>
    <scope>NUCLEOTIDE SEQUENCE [LARGE SCALE GENOMIC DNA]</scope>
</reference>
<dbReference type="InterPro" id="IPR058240">
    <property type="entry name" value="rSAM_sf"/>
</dbReference>
<dbReference type="InterPro" id="IPR017896">
    <property type="entry name" value="4Fe4S_Fe-S-bd"/>
</dbReference>
<evidence type="ECO:0000256" key="5">
    <source>
        <dbReference type="ARBA" id="ARBA00022723"/>
    </source>
</evidence>
<dbReference type="GO" id="GO:0016491">
    <property type="term" value="F:oxidoreductase activity"/>
    <property type="evidence" value="ECO:0007669"/>
    <property type="project" value="UniProtKB-KW"/>
</dbReference>
<dbReference type="SFLD" id="SFLDS00029">
    <property type="entry name" value="Radical_SAM"/>
    <property type="match status" value="1"/>
</dbReference>
<evidence type="ECO:0000259" key="11">
    <source>
        <dbReference type="PROSITE" id="PS51918"/>
    </source>
</evidence>
<dbReference type="EMBL" id="HG806257">
    <property type="protein sequence ID" value="CDW58044.1"/>
    <property type="molecule type" value="Genomic_DNA"/>
</dbReference>
<dbReference type="FunFam" id="3.20.70.20:FF:000013">
    <property type="entry name" value="YjjI family glycine radical enzyme"/>
    <property type="match status" value="1"/>
</dbReference>